<protein>
    <submittedName>
        <fullName evidence="2">SDR family NAD(P)-dependent oxidoreductase</fullName>
    </submittedName>
</protein>
<evidence type="ECO:0000256" key="1">
    <source>
        <dbReference type="ARBA" id="ARBA00023002"/>
    </source>
</evidence>
<dbReference type="RefSeq" id="WP_378268522.1">
    <property type="nucleotide sequence ID" value="NZ_JBHUKR010000019.1"/>
</dbReference>
<dbReference type="Pfam" id="PF00106">
    <property type="entry name" value="adh_short"/>
    <property type="match status" value="1"/>
</dbReference>
<proteinExistence type="predicted"/>
<gene>
    <name evidence="2" type="ORF">ACFSXZ_29415</name>
</gene>
<dbReference type="SUPFAM" id="SSF51735">
    <property type="entry name" value="NAD(P)-binding Rossmann-fold domains"/>
    <property type="match status" value="1"/>
</dbReference>
<evidence type="ECO:0000313" key="3">
    <source>
        <dbReference type="Proteomes" id="UP001597417"/>
    </source>
</evidence>
<dbReference type="PRINTS" id="PR00081">
    <property type="entry name" value="GDHRDH"/>
</dbReference>
<dbReference type="PANTHER" id="PTHR43157:SF31">
    <property type="entry name" value="PHOSPHATIDYLINOSITOL-GLYCAN BIOSYNTHESIS CLASS F PROTEIN"/>
    <property type="match status" value="1"/>
</dbReference>
<evidence type="ECO:0000313" key="2">
    <source>
        <dbReference type="EMBL" id="MFD2420455.1"/>
    </source>
</evidence>
<keyword evidence="3" id="KW-1185">Reference proteome</keyword>
<accession>A0ABW5G0K0</accession>
<keyword evidence="1" id="KW-0560">Oxidoreductase</keyword>
<sequence length="279" mass="28870">MTGDLAGRTIVVTGSSSGTGAAAARIFAARGATVAVVGRSPRRTHAVAEEIGASAHVADFARLADVRRLASELREAHPVIHVLAGNAGGAIPATTATEDGVEPNYQVNALAPILLITLLTPALQAGNGRIVSTSSRSHKGATLDAARVGAQLDDVRGLTPHRRYARAKLAALLLHRAYATRRPDVPIADFHPGIVATDFGRYLGTLGAVAKVVSAPFLASPHTAAERLVHLATTTDPIAGGYFHHTIPAAPNPLALDPRLADAVWADANARLGHALDRS</sequence>
<dbReference type="PANTHER" id="PTHR43157">
    <property type="entry name" value="PHOSPHATIDYLINOSITOL-GLYCAN BIOSYNTHESIS CLASS F PROTEIN-RELATED"/>
    <property type="match status" value="1"/>
</dbReference>
<organism evidence="2 3">
    <name type="scientific">Amycolatopsis pigmentata</name>
    <dbReference type="NCBI Taxonomy" id="450801"/>
    <lineage>
        <taxon>Bacteria</taxon>
        <taxon>Bacillati</taxon>
        <taxon>Actinomycetota</taxon>
        <taxon>Actinomycetes</taxon>
        <taxon>Pseudonocardiales</taxon>
        <taxon>Pseudonocardiaceae</taxon>
        <taxon>Amycolatopsis</taxon>
    </lineage>
</organism>
<dbReference type="EMBL" id="JBHUKR010000019">
    <property type="protein sequence ID" value="MFD2420455.1"/>
    <property type="molecule type" value="Genomic_DNA"/>
</dbReference>
<name>A0ABW5G0K0_9PSEU</name>
<dbReference type="Proteomes" id="UP001597417">
    <property type="component" value="Unassembled WGS sequence"/>
</dbReference>
<comment type="caution">
    <text evidence="2">The sequence shown here is derived from an EMBL/GenBank/DDBJ whole genome shotgun (WGS) entry which is preliminary data.</text>
</comment>
<dbReference type="InterPro" id="IPR036291">
    <property type="entry name" value="NAD(P)-bd_dom_sf"/>
</dbReference>
<reference evidence="3" key="1">
    <citation type="journal article" date="2019" name="Int. J. Syst. Evol. Microbiol.">
        <title>The Global Catalogue of Microorganisms (GCM) 10K type strain sequencing project: providing services to taxonomists for standard genome sequencing and annotation.</title>
        <authorList>
            <consortium name="The Broad Institute Genomics Platform"/>
            <consortium name="The Broad Institute Genome Sequencing Center for Infectious Disease"/>
            <person name="Wu L."/>
            <person name="Ma J."/>
        </authorList>
    </citation>
    <scope>NUCLEOTIDE SEQUENCE [LARGE SCALE GENOMIC DNA]</scope>
    <source>
        <strain evidence="3">CGMCC 4.7645</strain>
    </source>
</reference>
<dbReference type="Gene3D" id="3.40.50.720">
    <property type="entry name" value="NAD(P)-binding Rossmann-like Domain"/>
    <property type="match status" value="1"/>
</dbReference>
<dbReference type="InterPro" id="IPR002347">
    <property type="entry name" value="SDR_fam"/>
</dbReference>